<dbReference type="Proteomes" id="UP001612415">
    <property type="component" value="Unassembled WGS sequence"/>
</dbReference>
<keyword evidence="2" id="KW-1185">Reference proteome</keyword>
<gene>
    <name evidence="1" type="ORF">ACIA8P_24450</name>
</gene>
<reference evidence="1 2" key="1">
    <citation type="submission" date="2024-10" db="EMBL/GenBank/DDBJ databases">
        <title>The Natural Products Discovery Center: Release of the First 8490 Sequenced Strains for Exploring Actinobacteria Biosynthetic Diversity.</title>
        <authorList>
            <person name="Kalkreuter E."/>
            <person name="Kautsar S.A."/>
            <person name="Yang D."/>
            <person name="Bader C.D."/>
            <person name="Teijaro C.N."/>
            <person name="Fluegel L."/>
            <person name="Davis C.M."/>
            <person name="Simpson J.R."/>
            <person name="Lauterbach L."/>
            <person name="Steele A.D."/>
            <person name="Gui C."/>
            <person name="Meng S."/>
            <person name="Li G."/>
            <person name="Viehrig K."/>
            <person name="Ye F."/>
            <person name="Su P."/>
            <person name="Kiefer A.F."/>
            <person name="Nichols A."/>
            <person name="Cepeda A.J."/>
            <person name="Yan W."/>
            <person name="Fan B."/>
            <person name="Jiang Y."/>
            <person name="Adhikari A."/>
            <person name="Zheng C.-J."/>
            <person name="Schuster L."/>
            <person name="Cowan T.M."/>
            <person name="Smanski M.J."/>
            <person name="Chevrette M.G."/>
            <person name="De Carvalho L.P.S."/>
            <person name="Shen B."/>
        </authorList>
    </citation>
    <scope>NUCLEOTIDE SEQUENCE [LARGE SCALE GENOMIC DNA]</scope>
    <source>
        <strain evidence="1 2">NPDC051599</strain>
    </source>
</reference>
<dbReference type="EMBL" id="JBITDC010000009">
    <property type="protein sequence ID" value="MFI5677780.1"/>
    <property type="molecule type" value="Genomic_DNA"/>
</dbReference>
<dbReference type="RefSeq" id="WP_398658393.1">
    <property type="nucleotide sequence ID" value="NZ_JBITDC010000009.1"/>
</dbReference>
<protein>
    <recommendedName>
        <fullName evidence="3">Transposase Helix-turn-helix domain-containing protein</fullName>
    </recommendedName>
</protein>
<evidence type="ECO:0008006" key="3">
    <source>
        <dbReference type="Google" id="ProtNLM"/>
    </source>
</evidence>
<accession>A0ABW7Y5Y4</accession>
<comment type="caution">
    <text evidence="1">The sequence shown here is derived from an EMBL/GenBank/DDBJ whole genome shotgun (WGS) entry which is preliminary data.</text>
</comment>
<evidence type="ECO:0000313" key="1">
    <source>
        <dbReference type="EMBL" id="MFI5677780.1"/>
    </source>
</evidence>
<organism evidence="1 2">
    <name type="scientific">Streptomyces cellulosae</name>
    <dbReference type="NCBI Taxonomy" id="1968"/>
    <lineage>
        <taxon>Bacteria</taxon>
        <taxon>Bacillati</taxon>
        <taxon>Actinomycetota</taxon>
        <taxon>Actinomycetes</taxon>
        <taxon>Kitasatosporales</taxon>
        <taxon>Streptomycetaceae</taxon>
        <taxon>Streptomyces</taxon>
    </lineage>
</organism>
<proteinExistence type="predicted"/>
<evidence type="ECO:0000313" key="2">
    <source>
        <dbReference type="Proteomes" id="UP001612415"/>
    </source>
</evidence>
<sequence length="46" mass="5027">MLAVLRCDQRPGDLAGGNGIHRTTVTRWVREAVGLLSARAPRLDRA</sequence>
<name>A0ABW7Y5Y4_STRCE</name>